<dbReference type="OrthoDB" id="2343925at2759"/>
<feature type="region of interest" description="Disordered" evidence="1">
    <location>
        <begin position="421"/>
        <end position="445"/>
    </location>
</feature>
<evidence type="ECO:0000256" key="1">
    <source>
        <dbReference type="SAM" id="MobiDB-lite"/>
    </source>
</evidence>
<evidence type="ECO:0000313" key="3">
    <source>
        <dbReference type="Proteomes" id="UP000664534"/>
    </source>
</evidence>
<feature type="compositionally biased region" description="Polar residues" evidence="1">
    <location>
        <begin position="421"/>
        <end position="439"/>
    </location>
</feature>
<reference evidence="2" key="1">
    <citation type="submission" date="2021-03" db="EMBL/GenBank/DDBJ databases">
        <authorList>
            <person name="Tagirdzhanova G."/>
        </authorList>
    </citation>
    <scope>NUCLEOTIDE SEQUENCE</scope>
</reference>
<gene>
    <name evidence="2" type="ORF">IMSHALPRED_008227</name>
</gene>
<evidence type="ECO:0000313" key="2">
    <source>
        <dbReference type="EMBL" id="CAF9930592.1"/>
    </source>
</evidence>
<dbReference type="AlphaFoldDB" id="A0A8H3IJQ5"/>
<dbReference type="EMBL" id="CAJPDT010000058">
    <property type="protein sequence ID" value="CAF9930592.1"/>
    <property type="molecule type" value="Genomic_DNA"/>
</dbReference>
<dbReference type="InterPro" id="IPR008930">
    <property type="entry name" value="Terpenoid_cyclase/PrenylTrfase"/>
</dbReference>
<protein>
    <submittedName>
        <fullName evidence="2">Uncharacterized protein</fullName>
    </submittedName>
</protein>
<sequence>MLMAKAFVRLIRLWEQGLVPVPNDPSIRDKVIISLFQALTRTLQSQNADGSWGSGQRCETTAYAVITLTKLASLSSAPRVRMQSTLAIKNGRDYLSENYLPFSEPELVWTGKTTSGVSTLHQAYILAALQAPIPKEQLGATIESHFEIPLAKVTIQTKYHGRQAWFANTPEWLIQASLVEGYLFLPQIRDVRYAVFPGDNLAEDQHFGYIPFMWVSANCVDRRFIGAEFLHQMMILSVLNRQFEEYMLHVVRETFAGCMFEIEDIIQSIFQELEMYSKDQCFCGDHGNDTTRSSTATTISDVRSVLYRFISHILNHPYVLMASTHDQAQLICELQSFLLSRISQSSDRGSAEDQQPAKAPIDQTAHPYIFAFLTCIVGNQSLGGGVGLRKDFMETPEQHFLAADLVRHISIISFMSSNAEGQQTTAPPLQAKPRSTSFGSSQRSFDRSVSSASTASSYYGEEGFSPVSPVSSVSSASWSSPNAGNFTGRSSSLPFLSTLAASDQWSQLTRLLRYQRRSLKLCLDSLREAGVNRPTANVLKLFVDFTELSEQVYRDPNIGSCFQPTTANEVIEQACILNPPPVPSKQDSRKGSVAAARAAVIIPPLAAKPKSRRQSLAEVGAMPPEIIPPLPARSSSRTPSFDQGDDSTLAPSRNGSPANAVPMQRDWSWNKPIMPKRRTPRASDEVSRIERIMSDMDSIKIQPKQSLENQGRVMGENDAGWVQQKPRIDAQKRLTAVPDFDAEAIKLAKTRLESQRHQSAQPQRRAATDLHNKAKEETETKKKTAIEQQSRALAAINKEHAKRRATEPADGGWVKSPSSAETVDSREVQARKLHRANRLGGPRWKAPF</sequence>
<comment type="caution">
    <text evidence="2">The sequence shown here is derived from an EMBL/GenBank/DDBJ whole genome shotgun (WGS) entry which is preliminary data.</text>
</comment>
<name>A0A8H3IJQ5_9LECA</name>
<keyword evidence="3" id="KW-1185">Reference proteome</keyword>
<feature type="region of interest" description="Disordered" evidence="1">
    <location>
        <begin position="752"/>
        <end position="848"/>
    </location>
</feature>
<feature type="compositionally biased region" description="Basic and acidic residues" evidence="1">
    <location>
        <begin position="766"/>
        <end position="785"/>
    </location>
</feature>
<feature type="region of interest" description="Disordered" evidence="1">
    <location>
        <begin position="611"/>
        <end position="685"/>
    </location>
</feature>
<accession>A0A8H3IJQ5</accession>
<dbReference type="Proteomes" id="UP000664534">
    <property type="component" value="Unassembled WGS sequence"/>
</dbReference>
<dbReference type="SUPFAM" id="SSF48239">
    <property type="entry name" value="Terpenoid cyclases/Protein prenyltransferases"/>
    <property type="match status" value="1"/>
</dbReference>
<organism evidence="2 3">
    <name type="scientific">Imshaugia aleurites</name>
    <dbReference type="NCBI Taxonomy" id="172621"/>
    <lineage>
        <taxon>Eukaryota</taxon>
        <taxon>Fungi</taxon>
        <taxon>Dikarya</taxon>
        <taxon>Ascomycota</taxon>
        <taxon>Pezizomycotina</taxon>
        <taxon>Lecanoromycetes</taxon>
        <taxon>OSLEUM clade</taxon>
        <taxon>Lecanoromycetidae</taxon>
        <taxon>Lecanorales</taxon>
        <taxon>Lecanorineae</taxon>
        <taxon>Parmeliaceae</taxon>
        <taxon>Imshaugia</taxon>
    </lineage>
</organism>
<proteinExistence type="predicted"/>